<organism evidence="1 2">
    <name type="scientific">Lysinibacillus pakistanensis</name>
    <dbReference type="NCBI Taxonomy" id="759811"/>
    <lineage>
        <taxon>Bacteria</taxon>
        <taxon>Bacillati</taxon>
        <taxon>Bacillota</taxon>
        <taxon>Bacilli</taxon>
        <taxon>Bacillales</taxon>
        <taxon>Bacillaceae</taxon>
        <taxon>Lysinibacillus</taxon>
    </lineage>
</organism>
<dbReference type="AlphaFoldDB" id="A0AAX3X176"/>
<evidence type="ECO:0000313" key="2">
    <source>
        <dbReference type="Proteomes" id="UP001178322"/>
    </source>
</evidence>
<proteinExistence type="predicted"/>
<dbReference type="RefSeq" id="WP_283872470.1">
    <property type="nucleotide sequence ID" value="NZ_CP126101.1"/>
</dbReference>
<dbReference type="Proteomes" id="UP001178322">
    <property type="component" value="Chromosome"/>
</dbReference>
<dbReference type="EMBL" id="CP126101">
    <property type="protein sequence ID" value="WHY53931.1"/>
    <property type="molecule type" value="Genomic_DNA"/>
</dbReference>
<name>A0AAX3X176_9BACI</name>
<dbReference type="SUPFAM" id="SSF88697">
    <property type="entry name" value="PUA domain-like"/>
    <property type="match status" value="1"/>
</dbReference>
<accession>A0AAX3X176</accession>
<reference evidence="1" key="1">
    <citation type="submission" date="2023-05" db="EMBL/GenBank/DDBJ databases">
        <title>Comparative genomics of Bacillaceae isolates and their secondary metabolite potential.</title>
        <authorList>
            <person name="Song L."/>
            <person name="Nielsen L.J."/>
            <person name="Mohite O."/>
            <person name="Xu X."/>
            <person name="Weber T."/>
            <person name="Kovacs A.T."/>
        </authorList>
    </citation>
    <scope>NUCLEOTIDE SEQUENCE</scope>
    <source>
        <strain evidence="1">LY1</strain>
    </source>
</reference>
<evidence type="ECO:0000313" key="1">
    <source>
        <dbReference type="EMBL" id="WHY53931.1"/>
    </source>
</evidence>
<dbReference type="InterPro" id="IPR015947">
    <property type="entry name" value="PUA-like_sf"/>
</dbReference>
<protein>
    <submittedName>
        <fullName evidence="1">Uncharacterized protein</fullName>
    </submittedName>
</protein>
<sequence length="115" mass="12808">MAYSVDEMTFAGKHRGPITIHAGKTIDKDAFNSLAIYSALMKIGIKSPIDLPKGAVIATANLTECHKITSDYYGMYEQENTSTDKGHLIQGDEWWFGNYEEGRYAWQLNDVPGTS</sequence>
<gene>
    <name evidence="1" type="ORF">QNH24_12040</name>
</gene>